<dbReference type="PIRSF" id="PIRSF001589">
    <property type="entry name" value="Asn_synthetase_glu-h"/>
    <property type="match status" value="1"/>
</dbReference>
<dbReference type="EC" id="6.3.5.4" evidence="3"/>
<dbReference type="Pfam" id="PF13537">
    <property type="entry name" value="GATase_7"/>
    <property type="match status" value="1"/>
</dbReference>
<keyword evidence="4 9" id="KW-0547">Nucleotide-binding</keyword>
<evidence type="ECO:0000313" key="12">
    <source>
        <dbReference type="EMBL" id="GFO59399.1"/>
    </source>
</evidence>
<dbReference type="SUPFAM" id="SSF52402">
    <property type="entry name" value="Adenine nucleotide alpha hydrolases-like"/>
    <property type="match status" value="1"/>
</dbReference>
<comment type="caution">
    <text evidence="12">The sequence shown here is derived from an EMBL/GenBank/DDBJ whole genome shotgun (WGS) entry which is preliminary data.</text>
</comment>
<dbReference type="Gene3D" id="3.60.20.10">
    <property type="entry name" value="Glutamine Phosphoribosylpyrophosphate, subunit 1, domain 1"/>
    <property type="match status" value="1"/>
</dbReference>
<evidence type="ECO:0000256" key="1">
    <source>
        <dbReference type="ARBA" id="ARBA00005187"/>
    </source>
</evidence>
<dbReference type="GO" id="GO:0006529">
    <property type="term" value="P:asparagine biosynthetic process"/>
    <property type="evidence" value="ECO:0007669"/>
    <property type="project" value="UniProtKB-KW"/>
</dbReference>
<feature type="site" description="Important for beta-aspartyl-AMP intermediate formation" evidence="10">
    <location>
        <position position="370"/>
    </location>
</feature>
<keyword evidence="5 9" id="KW-0067">ATP-binding</keyword>
<evidence type="ECO:0000256" key="5">
    <source>
        <dbReference type="ARBA" id="ARBA00022840"/>
    </source>
</evidence>
<dbReference type="AlphaFoldDB" id="A0A6V8MIA6"/>
<evidence type="ECO:0000256" key="9">
    <source>
        <dbReference type="PIRSR" id="PIRSR001589-2"/>
    </source>
</evidence>
<feature type="binding site" evidence="9">
    <location>
        <begin position="368"/>
        <end position="369"/>
    </location>
    <ligand>
        <name>ATP</name>
        <dbReference type="ChEBI" id="CHEBI:30616"/>
    </ligand>
</feature>
<keyword evidence="6 8" id="KW-0315">Glutamine amidotransferase</keyword>
<dbReference type="Gene3D" id="3.40.50.620">
    <property type="entry name" value="HUPs"/>
    <property type="match status" value="1"/>
</dbReference>
<comment type="pathway">
    <text evidence="1">Amino-acid biosynthesis; L-asparagine biosynthesis; L-asparagine from L-aspartate (L-Gln route): step 1/1.</text>
</comment>
<evidence type="ECO:0000256" key="4">
    <source>
        <dbReference type="ARBA" id="ARBA00022741"/>
    </source>
</evidence>
<sequence>MCGIFGQIGMRREAGRFATRDRFTDALHLQSHRGPDDWGVAFTDRYSFGHRRLSIIDLDAKAKQPMTTADGRFTVVFNGEIYNYRELRQDLASRGVEFRTKGDTEVLLYGIQCYGIAFVEKCIGMFAFVVYDQPNDTFYLVRDRLGIKPLYYTVKSETLTFSSEIKSILRVLDEPAKLNVEAVSSYLSFRHPIGEESYFKGILSLKPGHYLEVNGRGDTRLKEYWNPVGAFAEQEHDKGEAFYLERLDEIFRSAVQYRMVADVPVGAYLSGGVDSSLVVACMARLAGPAVKTFTVGFAEEGYNEFAWAQMVADQYGTDHTEILLSADKYIETMEQLVWYKDAPLSVPNEVSLYEMSRELKKHITVVLSGEGADEIFGGYGRIFRSCFDYQRLKDGSAGGASLNERQEFLDNFFKKYRTDTFGSELDHFLSIYSYTSSDEKCDLMSPDIPWRGLDANLREHFSGWFEQLKGHSYENKMMYAFERVHLLGLLHRVDMTTMATAVEARVPFVDHRLVEFAFTVPSSYKLRWNSQADFAASRWLMSDKISEVHDTPKYILKKASEKYLPRDLIYRKKMGFPVPLNDWFGGRFNSYARDHLLSSKARNRGLYNTAKVEQWLDSDMLSKSHPFALKIWMLVNVELFMQRYFDQAA</sequence>
<dbReference type="InterPro" id="IPR017932">
    <property type="entry name" value="GATase_2_dom"/>
</dbReference>
<comment type="similarity">
    <text evidence="2">Belongs to the asparagine synthetase family.</text>
</comment>
<dbReference type="CDD" id="cd00712">
    <property type="entry name" value="AsnB"/>
    <property type="match status" value="1"/>
</dbReference>
<keyword evidence="13" id="KW-1185">Reference proteome</keyword>
<organism evidence="12 13">
    <name type="scientific">Geomonas silvestris</name>
    <dbReference type="NCBI Taxonomy" id="2740184"/>
    <lineage>
        <taxon>Bacteria</taxon>
        <taxon>Pseudomonadati</taxon>
        <taxon>Thermodesulfobacteriota</taxon>
        <taxon>Desulfuromonadia</taxon>
        <taxon>Geobacterales</taxon>
        <taxon>Geobacteraceae</taxon>
        <taxon>Geomonas</taxon>
    </lineage>
</organism>
<feature type="domain" description="Glutamine amidotransferase type-2" evidence="11">
    <location>
        <begin position="2"/>
        <end position="216"/>
    </location>
</feature>
<accession>A0A6V8MIA6</accession>
<dbReference type="EMBL" id="BLXX01000004">
    <property type="protein sequence ID" value="GFO59399.1"/>
    <property type="molecule type" value="Genomic_DNA"/>
</dbReference>
<protein>
    <recommendedName>
        <fullName evidence="3">asparagine synthase (glutamine-hydrolyzing)</fullName>
        <ecNumber evidence="3">6.3.5.4</ecNumber>
    </recommendedName>
</protein>
<dbReference type="InterPro" id="IPR029055">
    <property type="entry name" value="Ntn_hydrolases_N"/>
</dbReference>
<dbReference type="InterPro" id="IPR033738">
    <property type="entry name" value="AsnB_N"/>
</dbReference>
<dbReference type="RefSeq" id="WP_183354237.1">
    <property type="nucleotide sequence ID" value="NZ_BLXX01000004.1"/>
</dbReference>
<comment type="catalytic activity">
    <reaction evidence="7">
        <text>L-aspartate + L-glutamine + ATP + H2O = L-asparagine + L-glutamate + AMP + diphosphate + H(+)</text>
        <dbReference type="Rhea" id="RHEA:12228"/>
        <dbReference type="ChEBI" id="CHEBI:15377"/>
        <dbReference type="ChEBI" id="CHEBI:15378"/>
        <dbReference type="ChEBI" id="CHEBI:29985"/>
        <dbReference type="ChEBI" id="CHEBI:29991"/>
        <dbReference type="ChEBI" id="CHEBI:30616"/>
        <dbReference type="ChEBI" id="CHEBI:33019"/>
        <dbReference type="ChEBI" id="CHEBI:58048"/>
        <dbReference type="ChEBI" id="CHEBI:58359"/>
        <dbReference type="ChEBI" id="CHEBI:456215"/>
        <dbReference type="EC" id="6.3.5.4"/>
    </reaction>
</comment>
<dbReference type="GO" id="GO:0004066">
    <property type="term" value="F:asparagine synthase (glutamine-hydrolyzing) activity"/>
    <property type="evidence" value="ECO:0007669"/>
    <property type="project" value="UniProtKB-EC"/>
</dbReference>
<evidence type="ECO:0000256" key="8">
    <source>
        <dbReference type="PIRSR" id="PIRSR001589-1"/>
    </source>
</evidence>
<evidence type="ECO:0000259" key="11">
    <source>
        <dbReference type="PROSITE" id="PS51278"/>
    </source>
</evidence>
<dbReference type="PANTHER" id="PTHR43284">
    <property type="entry name" value="ASPARAGINE SYNTHETASE (GLUTAMINE-HYDROLYZING)"/>
    <property type="match status" value="1"/>
</dbReference>
<dbReference type="SUPFAM" id="SSF56235">
    <property type="entry name" value="N-terminal nucleophile aminohydrolases (Ntn hydrolases)"/>
    <property type="match status" value="1"/>
</dbReference>
<evidence type="ECO:0000256" key="6">
    <source>
        <dbReference type="ARBA" id="ARBA00022962"/>
    </source>
</evidence>
<name>A0A6V8MIA6_9BACT</name>
<feature type="binding site" evidence="9">
    <location>
        <position position="295"/>
    </location>
    <ligand>
        <name>ATP</name>
        <dbReference type="ChEBI" id="CHEBI:30616"/>
    </ligand>
</feature>
<dbReference type="Proteomes" id="UP000556026">
    <property type="component" value="Unassembled WGS sequence"/>
</dbReference>
<dbReference type="InterPro" id="IPR001962">
    <property type="entry name" value="Asn_synthase"/>
</dbReference>
<gene>
    <name evidence="12" type="primary">asnB-2</name>
    <name evidence="12" type="ORF">GMST_17240</name>
</gene>
<dbReference type="GO" id="GO:0005829">
    <property type="term" value="C:cytosol"/>
    <property type="evidence" value="ECO:0007669"/>
    <property type="project" value="TreeGrafter"/>
</dbReference>
<evidence type="ECO:0000313" key="13">
    <source>
        <dbReference type="Proteomes" id="UP000556026"/>
    </source>
</evidence>
<dbReference type="GO" id="GO:0005524">
    <property type="term" value="F:ATP binding"/>
    <property type="evidence" value="ECO:0007669"/>
    <property type="project" value="UniProtKB-KW"/>
</dbReference>
<reference evidence="13" key="1">
    <citation type="submission" date="2020-06" db="EMBL/GenBank/DDBJ databases">
        <title>Draft genomic sequence of Geomonas sp. Red330.</title>
        <authorList>
            <person name="Itoh H."/>
            <person name="Zhenxing X."/>
            <person name="Ushijima N."/>
            <person name="Masuda Y."/>
            <person name="Shiratori Y."/>
            <person name="Senoo K."/>
        </authorList>
    </citation>
    <scope>NUCLEOTIDE SEQUENCE [LARGE SCALE GENOMIC DNA]</scope>
    <source>
        <strain evidence="13">Red330</strain>
    </source>
</reference>
<dbReference type="NCBIfam" id="TIGR01536">
    <property type="entry name" value="asn_synth_AEB"/>
    <property type="match status" value="1"/>
</dbReference>
<dbReference type="PROSITE" id="PS51278">
    <property type="entry name" value="GATASE_TYPE_2"/>
    <property type="match status" value="1"/>
</dbReference>
<feature type="binding site" evidence="9">
    <location>
        <position position="103"/>
    </location>
    <ligand>
        <name>L-glutamine</name>
        <dbReference type="ChEBI" id="CHEBI:58359"/>
    </ligand>
</feature>
<dbReference type="InterPro" id="IPR051786">
    <property type="entry name" value="ASN_synthetase/amidase"/>
</dbReference>
<keyword evidence="8" id="KW-0028">Amino-acid biosynthesis</keyword>
<keyword evidence="8" id="KW-0061">Asparagine biosynthesis</keyword>
<dbReference type="CDD" id="cd01991">
    <property type="entry name" value="Asn_synthase_B_C"/>
    <property type="match status" value="1"/>
</dbReference>
<dbReference type="InterPro" id="IPR006426">
    <property type="entry name" value="Asn_synth_AEB"/>
</dbReference>
<dbReference type="InterPro" id="IPR014729">
    <property type="entry name" value="Rossmann-like_a/b/a_fold"/>
</dbReference>
<evidence type="ECO:0000256" key="7">
    <source>
        <dbReference type="ARBA" id="ARBA00048741"/>
    </source>
</evidence>
<evidence type="ECO:0000256" key="10">
    <source>
        <dbReference type="PIRSR" id="PIRSR001589-3"/>
    </source>
</evidence>
<feature type="active site" description="For GATase activity" evidence="8">
    <location>
        <position position="2"/>
    </location>
</feature>
<dbReference type="PANTHER" id="PTHR43284:SF1">
    <property type="entry name" value="ASPARAGINE SYNTHETASE"/>
    <property type="match status" value="1"/>
</dbReference>
<evidence type="ECO:0000256" key="3">
    <source>
        <dbReference type="ARBA" id="ARBA00012737"/>
    </source>
</evidence>
<proteinExistence type="inferred from homology"/>
<dbReference type="Pfam" id="PF00733">
    <property type="entry name" value="Asn_synthase"/>
    <property type="match status" value="1"/>
</dbReference>
<evidence type="ECO:0000256" key="2">
    <source>
        <dbReference type="ARBA" id="ARBA00005752"/>
    </source>
</evidence>